<evidence type="ECO:0000313" key="3">
    <source>
        <dbReference type="Proteomes" id="UP000294847"/>
    </source>
</evidence>
<evidence type="ECO:0000256" key="1">
    <source>
        <dbReference type="SAM" id="SignalP"/>
    </source>
</evidence>
<dbReference type="Proteomes" id="UP000294847">
    <property type="component" value="Chromosome 6"/>
</dbReference>
<gene>
    <name evidence="2" type="ORF">PoMZ_05379</name>
</gene>
<reference evidence="2 3" key="1">
    <citation type="journal article" date="2019" name="Mol. Biol. Evol.">
        <title>Blast fungal genomes show frequent chromosomal changes, gene gains and losses, and effector gene turnover.</title>
        <authorList>
            <person name="Gomez Luciano L.B."/>
            <person name="Jason Tsai I."/>
            <person name="Chuma I."/>
            <person name="Tosa Y."/>
            <person name="Chen Y.H."/>
            <person name="Li J.Y."/>
            <person name="Li M.Y."/>
            <person name="Jade Lu M.Y."/>
            <person name="Nakayashiki H."/>
            <person name="Li W.H."/>
        </authorList>
    </citation>
    <scope>NUCLEOTIDE SEQUENCE [LARGE SCALE GENOMIC DNA]</scope>
    <source>
        <strain evidence="2">MZ5-1-6</strain>
    </source>
</reference>
<protein>
    <submittedName>
        <fullName evidence="2">Uncharacterized protein</fullName>
    </submittedName>
</protein>
<name>A0A4P7NN37_PYROR</name>
<organism evidence="2 3">
    <name type="scientific">Pyricularia oryzae</name>
    <name type="common">Rice blast fungus</name>
    <name type="synonym">Magnaporthe oryzae</name>
    <dbReference type="NCBI Taxonomy" id="318829"/>
    <lineage>
        <taxon>Eukaryota</taxon>
        <taxon>Fungi</taxon>
        <taxon>Dikarya</taxon>
        <taxon>Ascomycota</taxon>
        <taxon>Pezizomycotina</taxon>
        <taxon>Sordariomycetes</taxon>
        <taxon>Sordariomycetidae</taxon>
        <taxon>Magnaporthales</taxon>
        <taxon>Pyriculariaceae</taxon>
        <taxon>Pyricularia</taxon>
    </lineage>
</organism>
<feature type="chain" id="PRO_5020498773" evidence="1">
    <location>
        <begin position="16"/>
        <end position="96"/>
    </location>
</feature>
<accession>A0A4P7NN37</accession>
<dbReference type="EMBL" id="CP034209">
    <property type="protein sequence ID" value="QBZ63693.1"/>
    <property type="molecule type" value="Genomic_DNA"/>
</dbReference>
<dbReference type="AlphaFoldDB" id="A0A4P7NN37"/>
<sequence>MKFSLLPLFACAAMAAKVLVADGVMEDIAFSNPRGLEPRQMPECCQNGGIPPCMCPRNCVSGCAGSSDPDSTLDSWRDDHLRVLARRLHGLKILTT</sequence>
<keyword evidence="1" id="KW-0732">Signal</keyword>
<proteinExistence type="predicted"/>
<feature type="signal peptide" evidence="1">
    <location>
        <begin position="1"/>
        <end position="15"/>
    </location>
</feature>
<evidence type="ECO:0000313" key="2">
    <source>
        <dbReference type="EMBL" id="QBZ63693.1"/>
    </source>
</evidence>